<reference evidence="1" key="1">
    <citation type="submission" date="2018-10" db="EMBL/GenBank/DDBJ databases">
        <authorList>
            <person name="Gruber-Vodicka H."/>
            <person name="Jaeckle O."/>
        </authorList>
    </citation>
    <scope>NUCLEOTIDE SEQUENCE</scope>
</reference>
<dbReference type="PANTHER" id="PTHR33986">
    <property type="entry name" value="OS02G0535700 PROTEIN"/>
    <property type="match status" value="1"/>
</dbReference>
<protein>
    <submittedName>
        <fullName evidence="1">DUF1022 domain-containing protein</fullName>
    </submittedName>
</protein>
<dbReference type="PANTHER" id="PTHR33986:SF15">
    <property type="entry name" value="MITOCHONDRIAL FISSION PROTEIN ELM1"/>
    <property type="match status" value="1"/>
</dbReference>
<dbReference type="AlphaFoldDB" id="A0A484H5N6"/>
<accession>A0A484H5N6</accession>
<dbReference type="EMBL" id="LR026963">
    <property type="protein sequence ID" value="VBB69299.1"/>
    <property type="molecule type" value="Genomic_DNA"/>
</dbReference>
<dbReference type="InterPro" id="IPR009367">
    <property type="entry name" value="Elm1-like"/>
</dbReference>
<gene>
    <name evidence="1" type="ORF">RIEGSTA812A_PEG_772</name>
</gene>
<sequence length="338" mass="36770">MLTDARSGTAHQALGVAEALAIPFAVKLLKYTTLVQSLNVARSVTGYTLTAESRATLLGPPWPDILITAGRRAALVARWIRAQASQTSLAIPPFLAQIMFPGWRGLADFDLVAVPNHDRLFQMPSNVIHITGAPHRFTPTSLAMAADYWRTRFDNSLPRPRVACLVGGASSRWRPFTADLACTLAARTAALTAASGGSVLLTTSRRTEPSAAAALLSVFADSGVPLFAYLWGDLRENPYPGLLALADSIVVTGDSVSMCTEACAQPGPVFIFAPPGWVRIKHARLHTELFALGYARPLPYAEDRVFPDWRHLPLNPARVVADKIRMCWRLRNQSHEPV</sequence>
<proteinExistence type="predicted"/>
<dbReference type="Pfam" id="PF06258">
    <property type="entry name" value="Mito_fiss_Elm1"/>
    <property type="match status" value="1"/>
</dbReference>
<evidence type="ECO:0000313" key="1">
    <source>
        <dbReference type="EMBL" id="VBB69299.1"/>
    </source>
</evidence>
<organism evidence="1">
    <name type="scientific">invertebrate metagenome</name>
    <dbReference type="NCBI Taxonomy" id="1711999"/>
    <lineage>
        <taxon>unclassified sequences</taxon>
        <taxon>metagenomes</taxon>
        <taxon>organismal metagenomes</taxon>
    </lineage>
</organism>
<name>A0A484H5N6_9ZZZZ</name>